<dbReference type="STRING" id="1058.SAMN05421783_11623"/>
<dbReference type="EMBL" id="FNNZ01000016">
    <property type="protein sequence ID" value="SDX17592.1"/>
    <property type="molecule type" value="Genomic_DNA"/>
</dbReference>
<evidence type="ECO:0000313" key="9">
    <source>
        <dbReference type="Proteomes" id="UP000198816"/>
    </source>
</evidence>
<name>A0A1H2ZJB6_THIRO</name>
<feature type="transmembrane region" description="Helical" evidence="7">
    <location>
        <begin position="385"/>
        <end position="404"/>
    </location>
</feature>
<feature type="transmembrane region" description="Helical" evidence="7">
    <location>
        <begin position="410"/>
        <end position="428"/>
    </location>
</feature>
<feature type="transmembrane region" description="Helical" evidence="7">
    <location>
        <begin position="147"/>
        <end position="166"/>
    </location>
</feature>
<keyword evidence="2" id="KW-0813">Transport</keyword>
<feature type="transmembrane region" description="Helical" evidence="7">
    <location>
        <begin position="21"/>
        <end position="40"/>
    </location>
</feature>
<evidence type="ECO:0000256" key="7">
    <source>
        <dbReference type="SAM" id="Phobius"/>
    </source>
</evidence>
<dbReference type="PANTHER" id="PTHR30509:SF9">
    <property type="entry name" value="MULTIDRUG RESISTANCE PROTEIN MDTO"/>
    <property type="match status" value="1"/>
</dbReference>
<dbReference type="AlphaFoldDB" id="A0A1H2ZJB6"/>
<dbReference type="InterPro" id="IPR006726">
    <property type="entry name" value="PHBA_efflux_AaeB/fusaric-R"/>
</dbReference>
<dbReference type="Proteomes" id="UP000198816">
    <property type="component" value="Unassembled WGS sequence"/>
</dbReference>
<dbReference type="OrthoDB" id="5750541at2"/>
<feature type="transmembrane region" description="Helical" evidence="7">
    <location>
        <begin position="492"/>
        <end position="509"/>
    </location>
</feature>
<evidence type="ECO:0000256" key="5">
    <source>
        <dbReference type="ARBA" id="ARBA00022989"/>
    </source>
</evidence>
<keyword evidence="9" id="KW-1185">Reference proteome</keyword>
<dbReference type="GO" id="GO:0022857">
    <property type="term" value="F:transmembrane transporter activity"/>
    <property type="evidence" value="ECO:0007669"/>
    <property type="project" value="InterPro"/>
</dbReference>
<evidence type="ECO:0000256" key="4">
    <source>
        <dbReference type="ARBA" id="ARBA00022692"/>
    </source>
</evidence>
<evidence type="ECO:0000256" key="1">
    <source>
        <dbReference type="ARBA" id="ARBA00004651"/>
    </source>
</evidence>
<evidence type="ECO:0000256" key="6">
    <source>
        <dbReference type="ARBA" id="ARBA00023136"/>
    </source>
</evidence>
<dbReference type="GO" id="GO:0005886">
    <property type="term" value="C:plasma membrane"/>
    <property type="evidence" value="ECO:0007669"/>
    <property type="project" value="UniProtKB-SubCell"/>
</dbReference>
<proteinExistence type="predicted"/>
<keyword evidence="4 7" id="KW-0812">Transmembrane</keyword>
<feature type="transmembrane region" description="Helical" evidence="7">
    <location>
        <begin position="464"/>
        <end position="483"/>
    </location>
</feature>
<evidence type="ECO:0000313" key="8">
    <source>
        <dbReference type="EMBL" id="SDX17592.1"/>
    </source>
</evidence>
<dbReference type="Pfam" id="PF04632">
    <property type="entry name" value="FUSC"/>
    <property type="match status" value="1"/>
</dbReference>
<feature type="transmembrane region" description="Helical" evidence="7">
    <location>
        <begin position="440"/>
        <end position="458"/>
    </location>
</feature>
<accession>A0A1H2ZJB6</accession>
<dbReference type="RefSeq" id="WP_093034426.1">
    <property type="nucleotide sequence ID" value="NZ_FNNZ01000016.1"/>
</dbReference>
<keyword evidence="6 7" id="KW-0472">Membrane</keyword>
<feature type="transmembrane region" description="Helical" evidence="7">
    <location>
        <begin position="515"/>
        <end position="540"/>
    </location>
</feature>
<feature type="transmembrane region" description="Helical" evidence="7">
    <location>
        <begin position="71"/>
        <end position="87"/>
    </location>
</feature>
<keyword evidence="3" id="KW-1003">Cell membrane</keyword>
<sequence>MPDQSTAMPPLARTWSPAAALNALKTTLGVIAAWGIVLWQQLPDPFLAPVAVLFLQTPYLGASLRKGLMRVLGTLAGAFLVLVLLAFLIQDRWALIGALSLVVAVSVYMIRNSRYGYAWFMLAITAAIIAGDASLEPSMAFAKAVSRSTEAVVGILVVLVINGLLWPRTGGALYDRTYREALTRLADHMSRLGEAVSAGADGRLPQPPKTLRGAPVQLREILAAAALDSGGFRRLQRTYEAQIDGLAAVLGSLMAFGENLRLAAEGERAFLSAPHRTALGSALLDLATAVERIEQDPGAVVGQPSAAALSAAQECLGRLSAAGPEPQGVAESALLHATAFALKGLIMRVERLADAAVALAAGRSLPVAALAAEVRPPLAERMARALPNALVAAVGFWLMALLWIELQWPPFGVIGVTMVIVVVGVETLANVPVHRRARRLAIGGAAGALLTAPVYFAVMPQLDGFLALSLVLFVFYYPILYFFHALPPPRNVFFLGAGLMAILMVQLQPTQTYSAAGYLGLMLSILTGFIVGITLLGIFGGRSPREHLRRTLRDLLATLDRALGDLADRNRPDFVVTLARYEQRLRADLQSLAEIVPMAYAAQTPANDRERIDALLDAVETLLIRLGALQRARARWSEECGADRENNCPRTDFGRHWREAFQITLRELLRTLDQPRTRAGLAALDANRDFALSEVARVDAIRRGGDPPPGAVYILGIAGHYIGVARGLRTLAEALDAIDWAAWRVPRF</sequence>
<comment type="subcellular location">
    <subcellularLocation>
        <location evidence="1">Cell membrane</location>
        <topology evidence="1">Multi-pass membrane protein</topology>
    </subcellularLocation>
</comment>
<reference evidence="9" key="1">
    <citation type="submission" date="2016-10" db="EMBL/GenBank/DDBJ databases">
        <authorList>
            <person name="Varghese N."/>
            <person name="Submissions S."/>
        </authorList>
    </citation>
    <scope>NUCLEOTIDE SEQUENCE [LARGE SCALE GENOMIC DNA]</scope>
    <source>
        <strain evidence="9">DSM 217</strain>
    </source>
</reference>
<evidence type="ECO:0000256" key="3">
    <source>
        <dbReference type="ARBA" id="ARBA00022475"/>
    </source>
</evidence>
<keyword evidence="5 7" id="KW-1133">Transmembrane helix</keyword>
<feature type="transmembrane region" description="Helical" evidence="7">
    <location>
        <begin position="93"/>
        <end position="110"/>
    </location>
</feature>
<gene>
    <name evidence="8" type="ORF">SAMN05421783_11623</name>
</gene>
<protein>
    <submittedName>
        <fullName evidence="8">Uncharacterized membrane protein YccC</fullName>
    </submittedName>
</protein>
<dbReference type="PANTHER" id="PTHR30509">
    <property type="entry name" value="P-HYDROXYBENZOIC ACID EFFLUX PUMP SUBUNIT-RELATED"/>
    <property type="match status" value="1"/>
</dbReference>
<evidence type="ECO:0000256" key="2">
    <source>
        <dbReference type="ARBA" id="ARBA00022448"/>
    </source>
</evidence>
<organism evidence="8 9">
    <name type="scientific">Thiocapsa roseopersicina</name>
    <dbReference type="NCBI Taxonomy" id="1058"/>
    <lineage>
        <taxon>Bacteria</taxon>
        <taxon>Pseudomonadati</taxon>
        <taxon>Pseudomonadota</taxon>
        <taxon>Gammaproteobacteria</taxon>
        <taxon>Chromatiales</taxon>
        <taxon>Chromatiaceae</taxon>
        <taxon>Thiocapsa</taxon>
    </lineage>
</organism>
<feature type="transmembrane region" description="Helical" evidence="7">
    <location>
        <begin position="117"/>
        <end position="135"/>
    </location>
</feature>